<keyword evidence="1" id="KW-1133">Transmembrane helix</keyword>
<gene>
    <name evidence="2" type="ORF">GALMADRAFT_224774</name>
</gene>
<keyword evidence="1" id="KW-0472">Membrane</keyword>
<name>A0A067T7R7_GALM3</name>
<keyword evidence="1" id="KW-0812">Transmembrane</keyword>
<dbReference type="EMBL" id="KL142375">
    <property type="protein sequence ID" value="KDR78402.1"/>
    <property type="molecule type" value="Genomic_DNA"/>
</dbReference>
<evidence type="ECO:0000256" key="1">
    <source>
        <dbReference type="SAM" id="Phobius"/>
    </source>
</evidence>
<keyword evidence="3" id="KW-1185">Reference proteome</keyword>
<protein>
    <submittedName>
        <fullName evidence="2">Uncharacterized protein</fullName>
    </submittedName>
</protein>
<organism evidence="2 3">
    <name type="scientific">Galerina marginata (strain CBS 339.88)</name>
    <dbReference type="NCBI Taxonomy" id="685588"/>
    <lineage>
        <taxon>Eukaryota</taxon>
        <taxon>Fungi</taxon>
        <taxon>Dikarya</taxon>
        <taxon>Basidiomycota</taxon>
        <taxon>Agaricomycotina</taxon>
        <taxon>Agaricomycetes</taxon>
        <taxon>Agaricomycetidae</taxon>
        <taxon>Agaricales</taxon>
        <taxon>Agaricineae</taxon>
        <taxon>Strophariaceae</taxon>
        <taxon>Galerina</taxon>
    </lineage>
</organism>
<dbReference type="HOGENOM" id="CLU_2776119_0_0_1"/>
<accession>A0A067T7R7</accession>
<proteinExistence type="predicted"/>
<evidence type="ECO:0000313" key="3">
    <source>
        <dbReference type="Proteomes" id="UP000027222"/>
    </source>
</evidence>
<dbReference type="Proteomes" id="UP000027222">
    <property type="component" value="Unassembled WGS sequence"/>
</dbReference>
<sequence length="69" mass="7627">MDVTLLGWIPFVNVSLFLNSTRLNHVAKFKRTSAEATLYRSTLSAMTLITLLLAFACYGFDSPTPSLLS</sequence>
<feature type="transmembrane region" description="Helical" evidence="1">
    <location>
        <begin position="43"/>
        <end position="61"/>
    </location>
</feature>
<feature type="transmembrane region" description="Helical" evidence="1">
    <location>
        <begin position="6"/>
        <end position="23"/>
    </location>
</feature>
<evidence type="ECO:0000313" key="2">
    <source>
        <dbReference type="EMBL" id="KDR78402.1"/>
    </source>
</evidence>
<reference evidence="3" key="1">
    <citation type="journal article" date="2014" name="Proc. Natl. Acad. Sci. U.S.A.">
        <title>Extensive sampling of basidiomycete genomes demonstrates inadequacy of the white-rot/brown-rot paradigm for wood decay fungi.</title>
        <authorList>
            <person name="Riley R."/>
            <person name="Salamov A.A."/>
            <person name="Brown D.W."/>
            <person name="Nagy L.G."/>
            <person name="Floudas D."/>
            <person name="Held B.W."/>
            <person name="Levasseur A."/>
            <person name="Lombard V."/>
            <person name="Morin E."/>
            <person name="Otillar R."/>
            <person name="Lindquist E.A."/>
            <person name="Sun H."/>
            <person name="LaButti K.M."/>
            <person name="Schmutz J."/>
            <person name="Jabbour D."/>
            <person name="Luo H."/>
            <person name="Baker S.E."/>
            <person name="Pisabarro A.G."/>
            <person name="Walton J.D."/>
            <person name="Blanchette R.A."/>
            <person name="Henrissat B."/>
            <person name="Martin F."/>
            <person name="Cullen D."/>
            <person name="Hibbett D.S."/>
            <person name="Grigoriev I.V."/>
        </authorList>
    </citation>
    <scope>NUCLEOTIDE SEQUENCE [LARGE SCALE GENOMIC DNA]</scope>
    <source>
        <strain evidence="3">CBS 339.88</strain>
    </source>
</reference>
<dbReference type="AlphaFoldDB" id="A0A067T7R7"/>